<evidence type="ECO:0000313" key="2">
    <source>
        <dbReference type="Proteomes" id="UP001222680"/>
    </source>
</evidence>
<dbReference type="Proteomes" id="UP001222680">
    <property type="component" value="Chromosome"/>
</dbReference>
<sequence length="195" mass="21916">MTTPFTHQHTLRWPIEGIAVVTVSTHTIGEMRALRKRFCMDDPDEAKQDRHGFSAAVFMLHTELSDAQRSELAHPDLTSITLLIHELVMTPSDQLSANARGESPDTFPLLVPVTDAMRQGPITHLHMMPPTVRLTDSVRELAGFERERELVATCTGVMPETVDKLHMPDWLALQQRLSDFLTETADYFPQVTSNG</sequence>
<proteinExistence type="predicted"/>
<gene>
    <name evidence="1" type="ORF">MAY91_17370</name>
</gene>
<dbReference type="Pfam" id="PF10109">
    <property type="entry name" value="Phage_TAC_7"/>
    <property type="match status" value="1"/>
</dbReference>
<dbReference type="EMBL" id="CP092014">
    <property type="protein sequence ID" value="WFN96454.1"/>
    <property type="molecule type" value="Genomic_DNA"/>
</dbReference>
<name>A0ABY8GGD7_EDWIC</name>
<reference evidence="1 2" key="1">
    <citation type="submission" date="2022-02" db="EMBL/GenBank/DDBJ databases">
        <title>Phenotypic, genotypic and serological characterization of Edwardsiella ictaluri from catfish and ornamental fish species.</title>
        <authorList>
            <person name="Rose D."/>
            <person name="Tekedar H.C."/>
            <person name="Waldbieser G.C."/>
            <person name="Aarattuthodi S."/>
            <person name="Griffin M.J."/>
        </authorList>
    </citation>
    <scope>NUCLEOTIDE SEQUENCE [LARGE SCALE GENOMIC DNA]</scope>
    <source>
        <strain evidence="1 2">13 TAL-140 K3</strain>
    </source>
</reference>
<dbReference type="RefSeq" id="WP_049640768.1">
    <property type="nucleotide sequence ID" value="NZ_CP113159.1"/>
</dbReference>
<accession>A0ABY8GGD7</accession>
<keyword evidence="2" id="KW-1185">Reference proteome</keyword>
<dbReference type="InterPro" id="IPR019289">
    <property type="entry name" value="Phage_tail_E/E"/>
</dbReference>
<organism evidence="1 2">
    <name type="scientific">Edwardsiella ictaluri</name>
    <dbReference type="NCBI Taxonomy" id="67780"/>
    <lineage>
        <taxon>Bacteria</taxon>
        <taxon>Pseudomonadati</taxon>
        <taxon>Pseudomonadota</taxon>
        <taxon>Gammaproteobacteria</taxon>
        <taxon>Enterobacterales</taxon>
        <taxon>Hafniaceae</taxon>
        <taxon>Edwardsiella</taxon>
    </lineage>
</organism>
<evidence type="ECO:0000313" key="1">
    <source>
        <dbReference type="EMBL" id="WFN96454.1"/>
    </source>
</evidence>
<protein>
    <submittedName>
        <fullName evidence="1">Phage tail assembly protein</fullName>
    </submittedName>
</protein>